<evidence type="ECO:0000313" key="1">
    <source>
        <dbReference type="EMBL" id="PIA26748.1"/>
    </source>
</evidence>
<organism evidence="1 2">
    <name type="scientific">Aquilegia coerulea</name>
    <name type="common">Rocky mountain columbine</name>
    <dbReference type="NCBI Taxonomy" id="218851"/>
    <lineage>
        <taxon>Eukaryota</taxon>
        <taxon>Viridiplantae</taxon>
        <taxon>Streptophyta</taxon>
        <taxon>Embryophyta</taxon>
        <taxon>Tracheophyta</taxon>
        <taxon>Spermatophyta</taxon>
        <taxon>Magnoliopsida</taxon>
        <taxon>Ranunculales</taxon>
        <taxon>Ranunculaceae</taxon>
        <taxon>Thalictroideae</taxon>
        <taxon>Aquilegia</taxon>
    </lineage>
</organism>
<evidence type="ECO:0000313" key="2">
    <source>
        <dbReference type="Proteomes" id="UP000230069"/>
    </source>
</evidence>
<accession>A0A2G5C633</accession>
<dbReference type="EMBL" id="KZ305106">
    <property type="protein sequence ID" value="PIA26748.1"/>
    <property type="molecule type" value="Genomic_DNA"/>
</dbReference>
<keyword evidence="2" id="KW-1185">Reference proteome</keyword>
<dbReference type="AlphaFoldDB" id="A0A2G5C633"/>
<sequence>MSAFNLAIISSFCLIDNCNCSISARISFFSCSSSWTTRISFSRSSWTSLLSRGLTSIFVLAIISSFPLIDNCNCSISARIFFFSSSSSTRLLSR</sequence>
<dbReference type="Proteomes" id="UP000230069">
    <property type="component" value="Unassembled WGS sequence"/>
</dbReference>
<name>A0A2G5C633_AQUCA</name>
<reference evidence="1 2" key="1">
    <citation type="submission" date="2017-09" db="EMBL/GenBank/DDBJ databases">
        <title>WGS assembly of Aquilegia coerulea Goldsmith.</title>
        <authorList>
            <person name="Hodges S."/>
            <person name="Kramer E."/>
            <person name="Nordborg M."/>
            <person name="Tomkins J."/>
            <person name="Borevitz J."/>
            <person name="Derieg N."/>
            <person name="Yan J."/>
            <person name="Mihaltcheva S."/>
            <person name="Hayes R.D."/>
            <person name="Rokhsar D."/>
        </authorList>
    </citation>
    <scope>NUCLEOTIDE SEQUENCE [LARGE SCALE GENOMIC DNA]</scope>
    <source>
        <strain evidence="2">cv. Goldsmith</strain>
    </source>
</reference>
<gene>
    <name evidence="1" type="ORF">AQUCO_08900004v1</name>
</gene>
<proteinExistence type="predicted"/>
<dbReference type="InParanoid" id="A0A2G5C633"/>
<protein>
    <submittedName>
        <fullName evidence="1">Uncharacterized protein</fullName>
    </submittedName>
</protein>